<dbReference type="GO" id="GO:0015074">
    <property type="term" value="P:DNA integration"/>
    <property type="evidence" value="ECO:0007669"/>
    <property type="project" value="InterPro"/>
</dbReference>
<dbReference type="EMBL" id="CP046455">
    <property type="protein sequence ID" value="QGU06705.1"/>
    <property type="molecule type" value="Genomic_DNA"/>
</dbReference>
<name>A0A6B8W5W4_9CORY</name>
<accession>A0A6B8W5W4</accession>
<dbReference type="PANTHER" id="PTHR30349:SF64">
    <property type="entry name" value="PROPHAGE INTEGRASE INTD-RELATED"/>
    <property type="match status" value="1"/>
</dbReference>
<sequence length="368" mass="41025">MASIQKYPAKKAKKGYMWRVQYAGPDGVGRTKQGFRTKDEAQAWADSNAVSARTGEWIRPEDQRTTIAEVWLRWKIAREKQLTVSSWRSMEAAWRNHVEPVWGHRTVGSVHPAEVQDWVDQLNLSASTIHRAFNLLRNLFDDAVRLRQLRTSPCAGVQLPSRQQSKDTTLNQEQVSLLIKQTNRYKSLVAFLAYTGVRWGEAAALTVADVDLQKQRAAITKSASTVGGKVIVGGTKTGTARSVAIPTPVIPHLKEAMKDKRPTALLWTNRNGRHVTTPSRRSWWHSAVDACKEIDGSFPDVTPHDLRHAAASVLHSAGANVLVIQRQLGHSSAKMTLDKYSHLFDSDLDAIVDAFPQDRGKVVESEVN</sequence>
<gene>
    <name evidence="7" type="ORF">COCCU_03780</name>
</gene>
<feature type="domain" description="Core-binding (CB)" evidence="6">
    <location>
        <begin position="62"/>
        <end position="144"/>
    </location>
</feature>
<keyword evidence="3" id="KW-0233">DNA recombination</keyword>
<dbReference type="GO" id="GO:0003677">
    <property type="term" value="F:DNA binding"/>
    <property type="evidence" value="ECO:0007669"/>
    <property type="project" value="UniProtKB-UniRule"/>
</dbReference>
<dbReference type="Pfam" id="PF00589">
    <property type="entry name" value="Phage_integrase"/>
    <property type="match status" value="1"/>
</dbReference>
<dbReference type="RefSeq" id="WP_197088427.1">
    <property type="nucleotide sequence ID" value="NZ_CP046455.1"/>
</dbReference>
<evidence type="ECO:0000256" key="3">
    <source>
        <dbReference type="ARBA" id="ARBA00023172"/>
    </source>
</evidence>
<keyword evidence="8" id="KW-1185">Reference proteome</keyword>
<evidence type="ECO:0000313" key="7">
    <source>
        <dbReference type="EMBL" id="QGU06705.1"/>
    </source>
</evidence>
<dbReference type="InterPro" id="IPR002104">
    <property type="entry name" value="Integrase_catalytic"/>
</dbReference>
<evidence type="ECO:0000259" key="6">
    <source>
        <dbReference type="PROSITE" id="PS51900"/>
    </source>
</evidence>
<dbReference type="InterPro" id="IPR013762">
    <property type="entry name" value="Integrase-like_cat_sf"/>
</dbReference>
<dbReference type="InterPro" id="IPR050090">
    <property type="entry name" value="Tyrosine_recombinase_XerCD"/>
</dbReference>
<dbReference type="SUPFAM" id="SSF56349">
    <property type="entry name" value="DNA breaking-rejoining enzymes"/>
    <property type="match status" value="1"/>
</dbReference>
<dbReference type="PROSITE" id="PS51898">
    <property type="entry name" value="TYR_RECOMBINASE"/>
    <property type="match status" value="1"/>
</dbReference>
<evidence type="ECO:0000313" key="8">
    <source>
        <dbReference type="Proteomes" id="UP000424462"/>
    </source>
</evidence>
<dbReference type="CDD" id="cd01189">
    <property type="entry name" value="INT_ICEBs1_C_like"/>
    <property type="match status" value="1"/>
</dbReference>
<dbReference type="Gene3D" id="1.10.150.130">
    <property type="match status" value="1"/>
</dbReference>
<evidence type="ECO:0000256" key="4">
    <source>
        <dbReference type="PROSITE-ProRule" id="PRU01248"/>
    </source>
</evidence>
<organism evidence="7 8">
    <name type="scientific">Corynebacterium occultum</name>
    <dbReference type="NCBI Taxonomy" id="2675219"/>
    <lineage>
        <taxon>Bacteria</taxon>
        <taxon>Bacillati</taxon>
        <taxon>Actinomycetota</taxon>
        <taxon>Actinomycetes</taxon>
        <taxon>Mycobacteriales</taxon>
        <taxon>Corynebacteriaceae</taxon>
        <taxon>Corynebacterium</taxon>
    </lineage>
</organism>
<evidence type="ECO:0000259" key="5">
    <source>
        <dbReference type="PROSITE" id="PS51898"/>
    </source>
</evidence>
<keyword evidence="2 4" id="KW-0238">DNA-binding</keyword>
<dbReference type="InterPro" id="IPR011010">
    <property type="entry name" value="DNA_brk_join_enz"/>
</dbReference>
<dbReference type="PANTHER" id="PTHR30349">
    <property type="entry name" value="PHAGE INTEGRASE-RELATED"/>
    <property type="match status" value="1"/>
</dbReference>
<evidence type="ECO:0000256" key="1">
    <source>
        <dbReference type="ARBA" id="ARBA00008857"/>
    </source>
</evidence>
<dbReference type="InterPro" id="IPR044068">
    <property type="entry name" value="CB"/>
</dbReference>
<evidence type="ECO:0000256" key="2">
    <source>
        <dbReference type="ARBA" id="ARBA00023125"/>
    </source>
</evidence>
<dbReference type="GO" id="GO:0006310">
    <property type="term" value="P:DNA recombination"/>
    <property type="evidence" value="ECO:0007669"/>
    <property type="project" value="UniProtKB-KW"/>
</dbReference>
<feature type="domain" description="Tyr recombinase" evidence="5">
    <location>
        <begin position="165"/>
        <end position="353"/>
    </location>
</feature>
<dbReference type="Gene3D" id="1.10.443.10">
    <property type="entry name" value="Intergrase catalytic core"/>
    <property type="match status" value="1"/>
</dbReference>
<dbReference type="AlphaFoldDB" id="A0A6B8W5W4"/>
<dbReference type="Proteomes" id="UP000424462">
    <property type="component" value="Chromosome"/>
</dbReference>
<dbReference type="InterPro" id="IPR010998">
    <property type="entry name" value="Integrase_recombinase_N"/>
</dbReference>
<protein>
    <submittedName>
        <fullName evidence="7">Prophage phiRv2 integrase</fullName>
    </submittedName>
</protein>
<reference evidence="7 8" key="1">
    <citation type="submission" date="2019-11" db="EMBL/GenBank/DDBJ databases">
        <title>Complete genome sequence of Corynebacterium kalinowskii 1959, a novel Corynebacterium species isolated from soil of a small paddock in Vilsendorf, Germany.</title>
        <authorList>
            <person name="Schaffert L."/>
            <person name="Ruwe M."/>
            <person name="Milse J."/>
            <person name="Hanuschka K."/>
            <person name="Ortseifen V."/>
            <person name="Droste J."/>
            <person name="Brandt D."/>
            <person name="Schlueter L."/>
            <person name="Kutter Y."/>
            <person name="Vinke S."/>
            <person name="Viehoefer P."/>
            <person name="Jacob L."/>
            <person name="Luebke N.-C."/>
            <person name="Schulte-Berndt E."/>
            <person name="Hain C."/>
            <person name="Linder M."/>
            <person name="Schmidt P."/>
            <person name="Wollenschlaeger L."/>
            <person name="Luttermann T."/>
            <person name="Thieme E."/>
            <person name="Hassa J."/>
            <person name="Haak M."/>
            <person name="Wittchen M."/>
            <person name="Mentz A."/>
            <person name="Persicke M."/>
            <person name="Busche T."/>
            <person name="Ruckert C."/>
        </authorList>
    </citation>
    <scope>NUCLEOTIDE SEQUENCE [LARGE SCALE GENOMIC DNA]</scope>
    <source>
        <strain evidence="7 8">2039</strain>
    </source>
</reference>
<dbReference type="KEGG" id="cok:COCCU_03780"/>
<comment type="similarity">
    <text evidence="1">Belongs to the 'phage' integrase family.</text>
</comment>
<dbReference type="PROSITE" id="PS51900">
    <property type="entry name" value="CB"/>
    <property type="match status" value="1"/>
</dbReference>
<proteinExistence type="inferred from homology"/>